<sequence length="127" mass="14635">MLRGWIFYKRKKVLILDKLHRNQHSLNDDTFRVLLNTYENLEELTIQNQNITGTGFNDPKSPARTFKIEKLDLTGNVITVAGLRTIIRVCPSLVTFTFHYDTKGAVSVLKEVEKIRKFTDVTLIIPS</sequence>
<proteinExistence type="predicted"/>
<organism evidence="1 2">
    <name type="scientific">Aerophobetes bacterium</name>
    <dbReference type="NCBI Taxonomy" id="2030807"/>
    <lineage>
        <taxon>Bacteria</taxon>
        <taxon>Candidatus Aerophobota</taxon>
    </lineage>
</organism>
<dbReference type="SUPFAM" id="SSF52047">
    <property type="entry name" value="RNI-like"/>
    <property type="match status" value="1"/>
</dbReference>
<evidence type="ECO:0000313" key="2">
    <source>
        <dbReference type="Proteomes" id="UP000217838"/>
    </source>
</evidence>
<evidence type="ECO:0000313" key="1">
    <source>
        <dbReference type="EMBL" id="PCI92352.1"/>
    </source>
</evidence>
<name>A0A2A4YBP4_UNCAE</name>
<protein>
    <recommendedName>
        <fullName evidence="3">Leucine-rich repeat domain-containing protein</fullName>
    </recommendedName>
</protein>
<accession>A0A2A4YBP4</accession>
<dbReference type="Gene3D" id="3.80.10.10">
    <property type="entry name" value="Ribonuclease Inhibitor"/>
    <property type="match status" value="1"/>
</dbReference>
<evidence type="ECO:0008006" key="3">
    <source>
        <dbReference type="Google" id="ProtNLM"/>
    </source>
</evidence>
<comment type="caution">
    <text evidence="1">The sequence shown here is derived from an EMBL/GenBank/DDBJ whole genome shotgun (WGS) entry which is preliminary data.</text>
</comment>
<dbReference type="AlphaFoldDB" id="A0A2A4YBP4"/>
<reference evidence="2" key="1">
    <citation type="submission" date="2017-08" db="EMBL/GenBank/DDBJ databases">
        <title>A dynamic microbial community with high functional redundancy inhabits the cold, oxic subseafloor aquifer.</title>
        <authorList>
            <person name="Tully B.J."/>
            <person name="Wheat C.G."/>
            <person name="Glazer B.T."/>
            <person name="Huber J.A."/>
        </authorList>
    </citation>
    <scope>NUCLEOTIDE SEQUENCE [LARGE SCALE GENOMIC DNA]</scope>
</reference>
<gene>
    <name evidence="1" type="ORF">COB11_07605</name>
</gene>
<dbReference type="EMBL" id="NVUU01000109">
    <property type="protein sequence ID" value="PCI92352.1"/>
    <property type="molecule type" value="Genomic_DNA"/>
</dbReference>
<dbReference type="Proteomes" id="UP000217838">
    <property type="component" value="Unassembled WGS sequence"/>
</dbReference>
<dbReference type="InterPro" id="IPR032675">
    <property type="entry name" value="LRR_dom_sf"/>
</dbReference>